<reference evidence="3 4" key="1">
    <citation type="submission" date="2022-12" db="EMBL/GenBank/DDBJ databases">
        <title>Chromosome-level genome of Tegillarca granosa.</title>
        <authorList>
            <person name="Kim J."/>
        </authorList>
    </citation>
    <scope>NUCLEOTIDE SEQUENCE [LARGE SCALE GENOMIC DNA]</scope>
    <source>
        <strain evidence="3">Teg-2019</strain>
        <tissue evidence="3">Adductor muscle</tissue>
    </source>
</reference>
<dbReference type="PROSITE" id="PS00636">
    <property type="entry name" value="DNAJ_1"/>
    <property type="match status" value="1"/>
</dbReference>
<dbReference type="EMBL" id="JARBDR010000917">
    <property type="protein sequence ID" value="KAJ8302694.1"/>
    <property type="molecule type" value="Genomic_DNA"/>
</dbReference>
<evidence type="ECO:0000259" key="2">
    <source>
        <dbReference type="PROSITE" id="PS50076"/>
    </source>
</evidence>
<dbReference type="InterPro" id="IPR036869">
    <property type="entry name" value="J_dom_sf"/>
</dbReference>
<evidence type="ECO:0000256" key="1">
    <source>
        <dbReference type="ARBA" id="ARBA00023186"/>
    </source>
</evidence>
<name>A0ABQ9EBH2_TEGGR</name>
<dbReference type="PRINTS" id="PR00625">
    <property type="entry name" value="JDOMAIN"/>
</dbReference>
<dbReference type="Gene3D" id="1.10.287.110">
    <property type="entry name" value="DnaJ domain"/>
    <property type="match status" value="1"/>
</dbReference>
<protein>
    <recommendedName>
        <fullName evidence="2">J domain-containing protein</fullName>
    </recommendedName>
</protein>
<dbReference type="InterPro" id="IPR001623">
    <property type="entry name" value="DnaJ_domain"/>
</dbReference>
<gene>
    <name evidence="3" type="ORF">KUTeg_019090</name>
</gene>
<keyword evidence="1" id="KW-0143">Chaperone</keyword>
<evidence type="ECO:0000313" key="3">
    <source>
        <dbReference type="EMBL" id="KAJ8302694.1"/>
    </source>
</evidence>
<dbReference type="InterPro" id="IPR018253">
    <property type="entry name" value="DnaJ_domain_CS"/>
</dbReference>
<dbReference type="SUPFAM" id="SSF46565">
    <property type="entry name" value="Chaperone J-domain"/>
    <property type="match status" value="1"/>
</dbReference>
<accession>A0ABQ9EBH2</accession>
<dbReference type="SMART" id="SM00271">
    <property type="entry name" value="DnaJ"/>
    <property type="match status" value="1"/>
</dbReference>
<organism evidence="3 4">
    <name type="scientific">Tegillarca granosa</name>
    <name type="common">Malaysian cockle</name>
    <name type="synonym">Anadara granosa</name>
    <dbReference type="NCBI Taxonomy" id="220873"/>
    <lineage>
        <taxon>Eukaryota</taxon>
        <taxon>Metazoa</taxon>
        <taxon>Spiralia</taxon>
        <taxon>Lophotrochozoa</taxon>
        <taxon>Mollusca</taxon>
        <taxon>Bivalvia</taxon>
        <taxon>Autobranchia</taxon>
        <taxon>Pteriomorphia</taxon>
        <taxon>Arcoida</taxon>
        <taxon>Arcoidea</taxon>
        <taxon>Arcidae</taxon>
        <taxon>Tegillarca</taxon>
    </lineage>
</organism>
<dbReference type="CDD" id="cd06257">
    <property type="entry name" value="DnaJ"/>
    <property type="match status" value="1"/>
</dbReference>
<feature type="domain" description="J" evidence="2">
    <location>
        <begin position="31"/>
        <end position="96"/>
    </location>
</feature>
<sequence length="142" mass="16311">MALFSYSVCRKVGRLLPECRHCFICRTLTSTHYEVLGLEMNASKDQIRNSYLELTKKHHPDVNANSQSSHEKFKKIALAYSVLSDPSKRRKYDGEILDSMGYENNFKQDVNRPYTQTSRYKRNANSESDILKATGGINDRAV</sequence>
<proteinExistence type="predicted"/>
<dbReference type="PANTHER" id="PTHR44145">
    <property type="entry name" value="DNAJ HOMOLOG SUBFAMILY A MEMBER 3, MITOCHONDRIAL"/>
    <property type="match status" value="1"/>
</dbReference>
<dbReference type="PROSITE" id="PS50076">
    <property type="entry name" value="DNAJ_2"/>
    <property type="match status" value="1"/>
</dbReference>
<dbReference type="Pfam" id="PF00226">
    <property type="entry name" value="DnaJ"/>
    <property type="match status" value="1"/>
</dbReference>
<dbReference type="InterPro" id="IPR051938">
    <property type="entry name" value="Apopto_cytoskel_mod"/>
</dbReference>
<comment type="caution">
    <text evidence="3">The sequence shown here is derived from an EMBL/GenBank/DDBJ whole genome shotgun (WGS) entry which is preliminary data.</text>
</comment>
<dbReference type="Proteomes" id="UP001217089">
    <property type="component" value="Unassembled WGS sequence"/>
</dbReference>
<dbReference type="PANTHER" id="PTHR44145:SF3">
    <property type="entry name" value="DNAJ HOMOLOG SUBFAMILY A MEMBER 3, MITOCHONDRIAL"/>
    <property type="match status" value="1"/>
</dbReference>
<evidence type="ECO:0000313" key="4">
    <source>
        <dbReference type="Proteomes" id="UP001217089"/>
    </source>
</evidence>
<keyword evidence="4" id="KW-1185">Reference proteome</keyword>